<reference evidence="1" key="1">
    <citation type="submission" date="2024-08" db="EMBL/GenBank/DDBJ databases">
        <title>Lentilactobacillus sp. nov., isolated from tree bark.</title>
        <authorList>
            <person name="Phuengjayaem S."/>
            <person name="Tanasupawat S."/>
        </authorList>
    </citation>
    <scope>NUCLEOTIDE SEQUENCE</scope>
    <source>
        <strain evidence="1">SPB1-3</strain>
    </source>
</reference>
<proteinExistence type="predicted"/>
<organism evidence="1 2">
    <name type="scientific">Lentilactobacillus terminaliae</name>
    <dbReference type="NCBI Taxonomy" id="3003483"/>
    <lineage>
        <taxon>Bacteria</taxon>
        <taxon>Bacillati</taxon>
        <taxon>Bacillota</taxon>
        <taxon>Bacilli</taxon>
        <taxon>Lactobacillales</taxon>
        <taxon>Lactobacillaceae</taxon>
        <taxon>Lentilactobacillus</taxon>
    </lineage>
</organism>
<name>A0ACD5DDP4_9LACO</name>
<protein>
    <submittedName>
        <fullName evidence="1">Uncharacterized protein</fullName>
    </submittedName>
</protein>
<gene>
    <name evidence="1" type="ORF">O0236_007465</name>
</gene>
<accession>A0ACD5DDP4</accession>
<evidence type="ECO:0000313" key="1">
    <source>
        <dbReference type="EMBL" id="XFD39268.1"/>
    </source>
</evidence>
<dbReference type="Proteomes" id="UP001149860">
    <property type="component" value="Chromosome"/>
</dbReference>
<dbReference type="EMBL" id="CP168151">
    <property type="protein sequence ID" value="XFD39268.1"/>
    <property type="molecule type" value="Genomic_DNA"/>
</dbReference>
<sequence>MANKIEYFDERVIAMQERKEAKQLDLALGRLPKGIKRGDVANSIPADRAAISRWSKGQRRMNHDVMKPIAKFLRDTFFTYSASRADYGTLSFKDDKRLKPDLFASIVDQQQQEHERIEKQQIAYQSMIKSDQYRTSKDERIIDNYLNEYAEEMSSELTNFFIECDYTGRDAMDIFNKVNEEIGG</sequence>
<keyword evidence="2" id="KW-1185">Reference proteome</keyword>
<evidence type="ECO:0000313" key="2">
    <source>
        <dbReference type="Proteomes" id="UP001149860"/>
    </source>
</evidence>